<evidence type="ECO:0000313" key="2">
    <source>
        <dbReference type="Proteomes" id="UP000559182"/>
    </source>
</evidence>
<dbReference type="RefSeq" id="WP_281379780.1">
    <property type="nucleotide sequence ID" value="NZ_JACHVQ010000003.1"/>
</dbReference>
<sequence length="42" mass="4324">MSRCTVVAKGAGERGDPVGVALPAADAGLVVPDQPPWHRTQL</sequence>
<accession>A0A839N6S4</accession>
<evidence type="ECO:0000313" key="1">
    <source>
        <dbReference type="EMBL" id="MBB2893440.1"/>
    </source>
</evidence>
<dbReference type="Proteomes" id="UP000559182">
    <property type="component" value="Unassembled WGS sequence"/>
</dbReference>
<proteinExistence type="predicted"/>
<name>A0A839N6S4_9MICO</name>
<dbReference type="EMBL" id="JACHVQ010000003">
    <property type="protein sequence ID" value="MBB2893440.1"/>
    <property type="molecule type" value="Genomic_DNA"/>
</dbReference>
<gene>
    <name evidence="1" type="ORF">FHU39_003471</name>
</gene>
<comment type="caution">
    <text evidence="1">The sequence shown here is derived from an EMBL/GenBank/DDBJ whole genome shotgun (WGS) entry which is preliminary data.</text>
</comment>
<dbReference type="AlphaFoldDB" id="A0A839N6S4"/>
<keyword evidence="2" id="KW-1185">Reference proteome</keyword>
<reference evidence="1 2" key="1">
    <citation type="submission" date="2020-08" db="EMBL/GenBank/DDBJ databases">
        <title>Sequencing the genomes of 1000 actinobacteria strains.</title>
        <authorList>
            <person name="Klenk H.-P."/>
        </authorList>
    </citation>
    <scope>NUCLEOTIDE SEQUENCE [LARGE SCALE GENOMIC DNA]</scope>
    <source>
        <strain evidence="1 2">DSM 105369</strain>
    </source>
</reference>
<organism evidence="1 2">
    <name type="scientific">Flexivirga oryzae</name>
    <dbReference type="NCBI Taxonomy" id="1794944"/>
    <lineage>
        <taxon>Bacteria</taxon>
        <taxon>Bacillati</taxon>
        <taxon>Actinomycetota</taxon>
        <taxon>Actinomycetes</taxon>
        <taxon>Micrococcales</taxon>
        <taxon>Dermacoccaceae</taxon>
        <taxon>Flexivirga</taxon>
    </lineage>
</organism>
<protein>
    <submittedName>
        <fullName evidence="1">Uncharacterized protein</fullName>
    </submittedName>
</protein>